<evidence type="ECO:0000256" key="1">
    <source>
        <dbReference type="SAM" id="MobiDB-lite"/>
    </source>
</evidence>
<reference evidence="2" key="1">
    <citation type="submission" date="2022-07" db="EMBL/GenBank/DDBJ databases">
        <title>Genome Sequence of Xylaria arbuscula.</title>
        <authorList>
            <person name="Buettner E."/>
        </authorList>
    </citation>
    <scope>NUCLEOTIDE SEQUENCE</scope>
    <source>
        <strain evidence="2">VT107</strain>
    </source>
</reference>
<evidence type="ECO:0000313" key="2">
    <source>
        <dbReference type="EMBL" id="KAJ3560512.1"/>
    </source>
</evidence>
<dbReference type="Proteomes" id="UP001148614">
    <property type="component" value="Unassembled WGS sequence"/>
</dbReference>
<gene>
    <name evidence="2" type="ORF">NPX13_g9276</name>
</gene>
<proteinExistence type="predicted"/>
<name>A0A9W8THM3_9PEZI</name>
<comment type="caution">
    <text evidence="2">The sequence shown here is derived from an EMBL/GenBank/DDBJ whole genome shotgun (WGS) entry which is preliminary data.</text>
</comment>
<dbReference type="EMBL" id="JANPWZ010002234">
    <property type="protein sequence ID" value="KAJ3560512.1"/>
    <property type="molecule type" value="Genomic_DNA"/>
</dbReference>
<protein>
    <submittedName>
        <fullName evidence="2">Uncharacterized protein</fullName>
    </submittedName>
</protein>
<organism evidence="2 3">
    <name type="scientific">Xylaria arbuscula</name>
    <dbReference type="NCBI Taxonomy" id="114810"/>
    <lineage>
        <taxon>Eukaryota</taxon>
        <taxon>Fungi</taxon>
        <taxon>Dikarya</taxon>
        <taxon>Ascomycota</taxon>
        <taxon>Pezizomycotina</taxon>
        <taxon>Sordariomycetes</taxon>
        <taxon>Xylariomycetidae</taxon>
        <taxon>Xylariales</taxon>
        <taxon>Xylariaceae</taxon>
        <taxon>Xylaria</taxon>
    </lineage>
</organism>
<keyword evidence="3" id="KW-1185">Reference proteome</keyword>
<evidence type="ECO:0000313" key="3">
    <source>
        <dbReference type="Proteomes" id="UP001148614"/>
    </source>
</evidence>
<accession>A0A9W8THM3</accession>
<feature type="region of interest" description="Disordered" evidence="1">
    <location>
        <begin position="1"/>
        <end position="24"/>
    </location>
</feature>
<dbReference type="AlphaFoldDB" id="A0A9W8THM3"/>
<dbReference type="VEuPathDB" id="FungiDB:F4678DRAFT_453118"/>
<sequence length="582" mass="65942">MSVPQQPLVPGGHRKDSRQPPLTYIAQTPPTIHPDSYILAATSPRLSKLDEDDWFLSDFYAFNYLFKGLGSGPKWLTTVEPRAILKKTTQLYDKPYGDLLLHGNPDQHRKVVLSEILIKENELTQPIVVKPGTMTDTFLMEAKNASEAARKKGVPLVILAFCHGLANHHLILDEEPKPGISVTTLKGHLEPGTQVMLITTACYSGRWVVNPDFRDTAMTAANADSESIAWTASASLARACESIFVSSLIRTLTSTTSPLIEQTAESGSNMVGVVRDKQASSKLRPDFPNDKQTSTYNAFCHAVWDSCKEVTRLHGHHSFSFSGKDDQWDHSWSGLTGIPVSYYEKRWNKLEVVEYRGSEEKKLNMDQDPSNPSFLPPAPNAPTGGLKFDTMLIENMRDHDVQRMARIFRDHACPSDWDKGKNLPNPDPHESWQRMEIMASIRYRWNLGLFCDNIVKSHGLPVPNGQDCLFWDQWEWMDKIGNRIPNWKERSQKITRALLEGGFLFIPSAEQGPEMARSVHYVSAAIVESDWSEHKTMKVVESVLFSMRKLEEFERQRLLPSVVKDPRVFERGRAWLKSLVKQ</sequence>